<accession>A0ABZ2KQC8</accession>
<dbReference type="InterPro" id="IPR000757">
    <property type="entry name" value="Beta-glucanase-like"/>
</dbReference>
<reference evidence="3" key="1">
    <citation type="submission" date="2021-12" db="EMBL/GenBank/DDBJ databases">
        <title>Discovery of the Pendulisporaceae a myxobacterial family with distinct sporulation behavior and unique specialized metabolism.</title>
        <authorList>
            <person name="Garcia R."/>
            <person name="Popoff A."/>
            <person name="Bader C.D."/>
            <person name="Loehr J."/>
            <person name="Walesch S."/>
            <person name="Walt C."/>
            <person name="Boldt J."/>
            <person name="Bunk B."/>
            <person name="Haeckl F.J.F.P.J."/>
            <person name="Gunesch A.P."/>
            <person name="Birkelbach J."/>
            <person name="Nuebel U."/>
            <person name="Pietschmann T."/>
            <person name="Bach T."/>
            <person name="Mueller R."/>
        </authorList>
    </citation>
    <scope>NUCLEOTIDE SEQUENCE</scope>
    <source>
        <strain evidence="3">MSr11367</strain>
    </source>
</reference>
<evidence type="ECO:0000256" key="1">
    <source>
        <dbReference type="ARBA" id="ARBA00006865"/>
    </source>
</evidence>
<dbReference type="InterPro" id="IPR013320">
    <property type="entry name" value="ConA-like_dom_sf"/>
</dbReference>
<organism evidence="3 4">
    <name type="scientific">Pendulispora rubella</name>
    <dbReference type="NCBI Taxonomy" id="2741070"/>
    <lineage>
        <taxon>Bacteria</taxon>
        <taxon>Pseudomonadati</taxon>
        <taxon>Myxococcota</taxon>
        <taxon>Myxococcia</taxon>
        <taxon>Myxococcales</taxon>
        <taxon>Sorangiineae</taxon>
        <taxon>Pendulisporaceae</taxon>
        <taxon>Pendulispora</taxon>
    </lineage>
</organism>
<dbReference type="SUPFAM" id="SSF49899">
    <property type="entry name" value="Concanavalin A-like lectins/glucanases"/>
    <property type="match status" value="1"/>
</dbReference>
<sequence length="283" mass="30967">MKYLLHGLVLATVCGCTASSRPTGAPGPDTSTTRLAGWQLAWSDEFELPDGSPVDPATWTHELGGDGWGNEELQYYTDGTDNAVIRGGALVMTAKSGASTHSCWYGACRYTSARLVTKGKFEPRYGRIEARIRVPAGKGMWPAFWLLGANMDNVGWPQCGEIDVMENVGHEPHEVYGSLHGDGYSNENGLITGYTVPGAPLSEAYHRYAVEWEAGAIRFYVDDVLYSTRTPADVPPGRAWAFDHPFYILLNVAVGGTWPGDPDEATHFPQTMQVDWVRAYVKS</sequence>
<proteinExistence type="inferred from homology"/>
<comment type="similarity">
    <text evidence="1">Belongs to the glycosyl hydrolase 16 family.</text>
</comment>
<dbReference type="RefSeq" id="WP_394830445.1">
    <property type="nucleotide sequence ID" value="NZ_CP089929.1"/>
</dbReference>
<keyword evidence="3" id="KW-0378">Hydrolase</keyword>
<dbReference type="CDD" id="cd08023">
    <property type="entry name" value="GH16_laminarinase_like"/>
    <property type="match status" value="1"/>
</dbReference>
<gene>
    <name evidence="3" type="ORF">LVJ94_28460</name>
</gene>
<dbReference type="GO" id="GO:0016787">
    <property type="term" value="F:hydrolase activity"/>
    <property type="evidence" value="ECO:0007669"/>
    <property type="project" value="UniProtKB-KW"/>
</dbReference>
<keyword evidence="4" id="KW-1185">Reference proteome</keyword>
<name>A0ABZ2KQC8_9BACT</name>
<protein>
    <submittedName>
        <fullName evidence="3">Glycoside hydrolase family 16 protein</fullName>
    </submittedName>
</protein>
<dbReference type="Gene3D" id="2.60.120.200">
    <property type="match status" value="1"/>
</dbReference>
<evidence type="ECO:0000313" key="3">
    <source>
        <dbReference type="EMBL" id="WXB00843.1"/>
    </source>
</evidence>
<dbReference type="Proteomes" id="UP001374803">
    <property type="component" value="Chromosome"/>
</dbReference>
<dbReference type="PROSITE" id="PS51762">
    <property type="entry name" value="GH16_2"/>
    <property type="match status" value="1"/>
</dbReference>
<dbReference type="EMBL" id="CP089983">
    <property type="protein sequence ID" value="WXB00843.1"/>
    <property type="molecule type" value="Genomic_DNA"/>
</dbReference>
<dbReference type="PANTHER" id="PTHR10963">
    <property type="entry name" value="GLYCOSYL HYDROLASE-RELATED"/>
    <property type="match status" value="1"/>
</dbReference>
<evidence type="ECO:0000313" key="4">
    <source>
        <dbReference type="Proteomes" id="UP001374803"/>
    </source>
</evidence>
<dbReference type="InterPro" id="IPR050546">
    <property type="entry name" value="Glycosyl_Hydrlase_16"/>
</dbReference>
<dbReference type="Pfam" id="PF00722">
    <property type="entry name" value="Glyco_hydro_16"/>
    <property type="match status" value="1"/>
</dbReference>
<feature type="domain" description="GH16" evidence="2">
    <location>
        <begin position="20"/>
        <end position="283"/>
    </location>
</feature>
<evidence type="ECO:0000259" key="2">
    <source>
        <dbReference type="PROSITE" id="PS51762"/>
    </source>
</evidence>
<dbReference type="PANTHER" id="PTHR10963:SF55">
    <property type="entry name" value="GLYCOSIDE HYDROLASE FAMILY 16 PROTEIN"/>
    <property type="match status" value="1"/>
</dbReference>
<dbReference type="PROSITE" id="PS51257">
    <property type="entry name" value="PROKAR_LIPOPROTEIN"/>
    <property type="match status" value="1"/>
</dbReference>